<comment type="caution">
    <text evidence="1">The sequence shown here is derived from an EMBL/GenBank/DDBJ whole genome shotgun (WGS) entry which is preliminary data.</text>
</comment>
<keyword evidence="2" id="KW-1185">Reference proteome</keyword>
<accession>A0ABW1EW26</accession>
<protein>
    <submittedName>
        <fullName evidence="1">Uncharacterized protein</fullName>
    </submittedName>
</protein>
<sequence length="58" mass="6505">MSTAVEHRPAEVSRLWVAERAADGEVFDPEIAVWILSGLADLARARSSHYRRQALQQS</sequence>
<name>A0ABW1EW26_9ACTN</name>
<dbReference type="Proteomes" id="UP001596067">
    <property type="component" value="Unassembled WGS sequence"/>
</dbReference>
<dbReference type="RefSeq" id="WP_313761978.1">
    <property type="nucleotide sequence ID" value="NZ_BAAAVH010000077.1"/>
</dbReference>
<reference evidence="2" key="1">
    <citation type="journal article" date="2019" name="Int. J. Syst. Evol. Microbiol.">
        <title>The Global Catalogue of Microorganisms (GCM) 10K type strain sequencing project: providing services to taxonomists for standard genome sequencing and annotation.</title>
        <authorList>
            <consortium name="The Broad Institute Genomics Platform"/>
            <consortium name="The Broad Institute Genome Sequencing Center for Infectious Disease"/>
            <person name="Wu L."/>
            <person name="Ma J."/>
        </authorList>
    </citation>
    <scope>NUCLEOTIDE SEQUENCE [LARGE SCALE GENOMIC DNA]</scope>
    <source>
        <strain evidence="2">CGMCC 4.1469</strain>
    </source>
</reference>
<evidence type="ECO:0000313" key="2">
    <source>
        <dbReference type="Proteomes" id="UP001596067"/>
    </source>
</evidence>
<dbReference type="EMBL" id="JBHSOD010000008">
    <property type="protein sequence ID" value="MFC5885261.1"/>
    <property type="molecule type" value="Genomic_DNA"/>
</dbReference>
<evidence type="ECO:0000313" key="1">
    <source>
        <dbReference type="EMBL" id="MFC5885261.1"/>
    </source>
</evidence>
<proteinExistence type="predicted"/>
<organism evidence="1 2">
    <name type="scientific">Kitasatospora aburaviensis</name>
    <dbReference type="NCBI Taxonomy" id="67265"/>
    <lineage>
        <taxon>Bacteria</taxon>
        <taxon>Bacillati</taxon>
        <taxon>Actinomycetota</taxon>
        <taxon>Actinomycetes</taxon>
        <taxon>Kitasatosporales</taxon>
        <taxon>Streptomycetaceae</taxon>
        <taxon>Kitasatospora</taxon>
    </lineage>
</organism>
<gene>
    <name evidence="1" type="ORF">ACFP0N_09780</name>
</gene>